<evidence type="ECO:0000313" key="1">
    <source>
        <dbReference type="EMBL" id="TFY72162.1"/>
    </source>
</evidence>
<reference evidence="1 2" key="1">
    <citation type="submission" date="2019-02" db="EMBL/GenBank/DDBJ databases">
        <title>Genome sequencing of the rare red list fungi Dentipellis fragilis.</title>
        <authorList>
            <person name="Buettner E."/>
            <person name="Kellner H."/>
        </authorList>
    </citation>
    <scope>NUCLEOTIDE SEQUENCE [LARGE SCALE GENOMIC DNA]</scope>
    <source>
        <strain evidence="1 2">DSM 105465</strain>
    </source>
</reference>
<dbReference type="Proteomes" id="UP000298327">
    <property type="component" value="Unassembled WGS sequence"/>
</dbReference>
<evidence type="ECO:0000313" key="2">
    <source>
        <dbReference type="Proteomes" id="UP000298327"/>
    </source>
</evidence>
<protein>
    <submittedName>
        <fullName evidence="1">Uncharacterized protein</fullName>
    </submittedName>
</protein>
<organism evidence="1 2">
    <name type="scientific">Dentipellis fragilis</name>
    <dbReference type="NCBI Taxonomy" id="205917"/>
    <lineage>
        <taxon>Eukaryota</taxon>
        <taxon>Fungi</taxon>
        <taxon>Dikarya</taxon>
        <taxon>Basidiomycota</taxon>
        <taxon>Agaricomycotina</taxon>
        <taxon>Agaricomycetes</taxon>
        <taxon>Russulales</taxon>
        <taxon>Hericiaceae</taxon>
        <taxon>Dentipellis</taxon>
    </lineage>
</organism>
<name>A0A4Y9ZC65_9AGAM</name>
<dbReference type="AlphaFoldDB" id="A0A4Y9ZC65"/>
<comment type="caution">
    <text evidence="1">The sequence shown here is derived from an EMBL/GenBank/DDBJ whole genome shotgun (WGS) entry which is preliminary data.</text>
</comment>
<proteinExistence type="predicted"/>
<dbReference type="EMBL" id="SEOQ01000023">
    <property type="protein sequence ID" value="TFY72162.1"/>
    <property type="molecule type" value="Genomic_DNA"/>
</dbReference>
<accession>A0A4Y9ZC65</accession>
<gene>
    <name evidence="1" type="ORF">EVG20_g857</name>
</gene>
<keyword evidence="2" id="KW-1185">Reference proteome</keyword>
<sequence>MLVSPSVAKPRASLPTINYRIDQVFCRIFCTPSPLASAFLSRPGPITSPGHQRSAKVGISDNFVTRIRTREGRPSQWMNGASVSGKLRSSIVRCLDILPNLPVPRCFLDEQTPGCAAGSAYDVGPPNLRLLAPRLTFTVPERPAAARSQAHHMPRSDLAAESDMAILVALHPQDPGLDDASGTSEHAPGARARDAHMAAPGTVAHAQPPCIMTFPCATGRYFQRLASDGTGIALFAHRRLATGSGCFLLAFQMRTRRADLGPDACNWDLFAFRDQHDHYPPHAGPYHNLLGFLPSPLVQSFSSFVCDFRPPPRTYPGSRLPLHSPTSSSPSAPA</sequence>